<organism evidence="1 2">
    <name type="scientific">Eretmocerus hayati</name>
    <dbReference type="NCBI Taxonomy" id="131215"/>
    <lineage>
        <taxon>Eukaryota</taxon>
        <taxon>Metazoa</taxon>
        <taxon>Ecdysozoa</taxon>
        <taxon>Arthropoda</taxon>
        <taxon>Hexapoda</taxon>
        <taxon>Insecta</taxon>
        <taxon>Pterygota</taxon>
        <taxon>Neoptera</taxon>
        <taxon>Endopterygota</taxon>
        <taxon>Hymenoptera</taxon>
        <taxon>Apocrita</taxon>
        <taxon>Proctotrupomorpha</taxon>
        <taxon>Chalcidoidea</taxon>
        <taxon>Aphelinidae</taxon>
        <taxon>Aphelininae</taxon>
        <taxon>Eretmocerus</taxon>
    </lineage>
</organism>
<keyword evidence="2" id="KW-1185">Reference proteome</keyword>
<protein>
    <submittedName>
        <fullName evidence="1">Uncharacterized protein</fullName>
    </submittedName>
</protein>
<dbReference type="EMBL" id="CM056741">
    <property type="protein sequence ID" value="KAJ8688007.1"/>
    <property type="molecule type" value="Genomic_DNA"/>
</dbReference>
<gene>
    <name evidence="1" type="ORF">QAD02_023802</name>
</gene>
<name>A0ACC2PX92_9HYME</name>
<evidence type="ECO:0000313" key="1">
    <source>
        <dbReference type="EMBL" id="KAJ8688007.1"/>
    </source>
</evidence>
<accession>A0ACC2PX92</accession>
<reference evidence="1" key="1">
    <citation type="submission" date="2023-04" db="EMBL/GenBank/DDBJ databases">
        <title>A chromosome-level genome assembly of the parasitoid wasp Eretmocerus hayati.</title>
        <authorList>
            <person name="Zhong Y."/>
            <person name="Liu S."/>
            <person name="Liu Y."/>
        </authorList>
    </citation>
    <scope>NUCLEOTIDE SEQUENCE</scope>
    <source>
        <strain evidence="1">ZJU_SS_LIU_2023</strain>
    </source>
</reference>
<comment type="caution">
    <text evidence="1">The sequence shown here is derived from an EMBL/GenBank/DDBJ whole genome shotgun (WGS) entry which is preliminary data.</text>
</comment>
<sequence length="129" mass="14314">MDSPKGSISETTSAHSSFTPNKNKSKKSKMKMTVDAEIGSVEKELGHSDFVEYEEDDERNVEGGLPENTFLAKIQRLKEIIKLTKPQGEKKSKKKRKMSKEDKDAAGGAGGGKIEPPLPMTEEELFEEK</sequence>
<evidence type="ECO:0000313" key="2">
    <source>
        <dbReference type="Proteomes" id="UP001239111"/>
    </source>
</evidence>
<dbReference type="Proteomes" id="UP001239111">
    <property type="component" value="Chromosome 1"/>
</dbReference>
<proteinExistence type="predicted"/>